<dbReference type="Gene3D" id="3.40.50.300">
    <property type="entry name" value="P-loop containing nucleotide triphosphate hydrolases"/>
    <property type="match status" value="1"/>
</dbReference>
<organism evidence="1 2">
    <name type="scientific">Tepidiforma thermophila (strain KCTC 52669 / CGMCC 1.13589 / G233)</name>
    <dbReference type="NCBI Taxonomy" id="2761530"/>
    <lineage>
        <taxon>Bacteria</taxon>
        <taxon>Bacillati</taxon>
        <taxon>Chloroflexota</taxon>
        <taxon>Tepidiformia</taxon>
        <taxon>Tepidiformales</taxon>
        <taxon>Tepidiformaceae</taxon>
        <taxon>Tepidiforma</taxon>
    </lineage>
</organism>
<evidence type="ECO:0000313" key="1">
    <source>
        <dbReference type="EMBL" id="PFG75037.1"/>
    </source>
</evidence>
<dbReference type="NCBIfam" id="TIGR00708">
    <property type="entry name" value="cobA"/>
    <property type="match status" value="1"/>
</dbReference>
<dbReference type="Pfam" id="PF02572">
    <property type="entry name" value="CobA_CobO_BtuR"/>
    <property type="match status" value="1"/>
</dbReference>
<keyword evidence="1" id="KW-0808">Transferase</keyword>
<dbReference type="GO" id="GO:0005524">
    <property type="term" value="F:ATP binding"/>
    <property type="evidence" value="ECO:0007669"/>
    <property type="project" value="InterPro"/>
</dbReference>
<evidence type="ECO:0000313" key="2">
    <source>
        <dbReference type="Proteomes" id="UP000223071"/>
    </source>
</evidence>
<dbReference type="GO" id="GO:0009236">
    <property type="term" value="P:cobalamin biosynthetic process"/>
    <property type="evidence" value="ECO:0007669"/>
    <property type="project" value="InterPro"/>
</dbReference>
<comment type="caution">
    <text evidence="1">The sequence shown here is derived from an EMBL/GenBank/DDBJ whole genome shotgun (WGS) entry which is preliminary data.</text>
</comment>
<dbReference type="EMBL" id="PDJQ01000001">
    <property type="protein sequence ID" value="PFG75037.1"/>
    <property type="molecule type" value="Genomic_DNA"/>
</dbReference>
<sequence length="186" mass="20717">MIESEHQPVKGPRKRKGLLIVNTGNGKGKTTAALGMVLRAWGRGMPVEVYQFIKPPTANFGEHRAAKRLGIPVYPLGDGFTWKSKDPERTKALALEQWDRARARLIDPDLAVLVLDEFTYPMHYGWLDPAGVVAALQGRRPMLHVVVTGRYAPPELVEAADLVTEMTLIKHPYREQGIKAQPGVEF</sequence>
<dbReference type="PIRSF" id="PIRSF015617">
    <property type="entry name" value="Adensltrnsf_CobA"/>
    <property type="match status" value="1"/>
</dbReference>
<keyword evidence="2" id="KW-1185">Reference proteome</keyword>
<dbReference type="RefSeq" id="WP_098504380.1">
    <property type="nucleotide sequence ID" value="NZ_PDJQ01000001.1"/>
</dbReference>
<dbReference type="InterPro" id="IPR027417">
    <property type="entry name" value="P-loop_NTPase"/>
</dbReference>
<dbReference type="Proteomes" id="UP000223071">
    <property type="component" value="Unassembled WGS sequence"/>
</dbReference>
<dbReference type="InterPro" id="IPR003724">
    <property type="entry name" value="CblAdoTrfase_CobA"/>
</dbReference>
<name>A0A2A9HG80_TEPT2</name>
<dbReference type="AlphaFoldDB" id="A0A2A9HG80"/>
<dbReference type="CDD" id="cd00561">
    <property type="entry name" value="CobA_ACA"/>
    <property type="match status" value="1"/>
</dbReference>
<dbReference type="PANTHER" id="PTHR46638">
    <property type="entry name" value="CORRINOID ADENOSYLTRANSFERASE"/>
    <property type="match status" value="1"/>
</dbReference>
<reference evidence="1 2" key="1">
    <citation type="submission" date="2017-09" db="EMBL/GenBank/DDBJ databases">
        <title>Sequencing the genomes of two abundant thermophiles in Great Basin hot springs: Thermocrinis jamiesonii and novel Chloroflexi Thermoflexus hugenholtzii.</title>
        <authorList>
            <person name="Hedlund B."/>
        </authorList>
    </citation>
    <scope>NUCLEOTIDE SEQUENCE [LARGE SCALE GENOMIC DNA]</scope>
    <source>
        <strain evidence="1 2">G233</strain>
    </source>
</reference>
<dbReference type="GO" id="GO:0008817">
    <property type="term" value="F:corrinoid adenosyltransferase activity"/>
    <property type="evidence" value="ECO:0007669"/>
    <property type="project" value="InterPro"/>
</dbReference>
<proteinExistence type="predicted"/>
<dbReference type="PANTHER" id="PTHR46638:SF1">
    <property type="entry name" value="CORRINOID ADENOSYLTRANSFERASE"/>
    <property type="match status" value="1"/>
</dbReference>
<dbReference type="NCBIfam" id="NF004637">
    <property type="entry name" value="PRK05986.1"/>
    <property type="match status" value="1"/>
</dbReference>
<dbReference type="SUPFAM" id="SSF52540">
    <property type="entry name" value="P-loop containing nucleoside triphosphate hydrolases"/>
    <property type="match status" value="1"/>
</dbReference>
<accession>A0A2A9HG80</accession>
<gene>
    <name evidence="1" type="ORF">A9A59_2297</name>
</gene>
<protein>
    <submittedName>
        <fullName evidence="1">Cob(I)yrinic acid a,c-diamide adenosyltransferase</fullName>
    </submittedName>
</protein>